<evidence type="ECO:0000313" key="4">
    <source>
        <dbReference type="Proteomes" id="UP001108029"/>
    </source>
</evidence>
<reference evidence="3" key="1">
    <citation type="submission" date="2021-12" db="EMBL/GenBank/DDBJ databases">
        <authorList>
            <person name="Lee J.-H."/>
            <person name="Kim S.-B."/>
        </authorList>
    </citation>
    <scope>NUCLEOTIDE SEQUENCE</scope>
    <source>
        <strain evidence="3">NR30</strain>
    </source>
</reference>
<evidence type="ECO:0000256" key="1">
    <source>
        <dbReference type="SAM" id="Phobius"/>
    </source>
</evidence>
<dbReference type="AlphaFoldDB" id="A0A9Q3VHR7"/>
<evidence type="ECO:0000259" key="2">
    <source>
        <dbReference type="Pfam" id="PF13400"/>
    </source>
</evidence>
<gene>
    <name evidence="3" type="ORF">LJ657_08105</name>
</gene>
<protein>
    <submittedName>
        <fullName evidence="3">Pilus assembly protein TadG-related protein</fullName>
    </submittedName>
</protein>
<feature type="transmembrane region" description="Helical" evidence="1">
    <location>
        <begin position="12"/>
        <end position="34"/>
    </location>
</feature>
<dbReference type="EMBL" id="JAJSBI010000003">
    <property type="protein sequence ID" value="MCD9873633.1"/>
    <property type="molecule type" value="Genomic_DNA"/>
</dbReference>
<evidence type="ECO:0000313" key="3">
    <source>
        <dbReference type="EMBL" id="MCD9873633.1"/>
    </source>
</evidence>
<feature type="domain" description="Putative Flp pilus-assembly TadG-like N-terminal" evidence="2">
    <location>
        <begin position="11"/>
        <end position="58"/>
    </location>
</feature>
<proteinExistence type="predicted"/>
<dbReference type="Pfam" id="PF13400">
    <property type="entry name" value="Tad"/>
    <property type="match status" value="1"/>
</dbReference>
<dbReference type="InterPro" id="IPR028087">
    <property type="entry name" value="Tad_N"/>
</dbReference>
<keyword evidence="1" id="KW-0812">Transmembrane</keyword>
<name>A0A9Q3VHR7_9ACTN</name>
<organism evidence="3 4">
    <name type="scientific">Streptomyces guryensis</name>
    <dbReference type="NCBI Taxonomy" id="2886947"/>
    <lineage>
        <taxon>Bacteria</taxon>
        <taxon>Bacillati</taxon>
        <taxon>Actinomycetota</taxon>
        <taxon>Actinomycetes</taxon>
        <taxon>Kitasatosporales</taxon>
        <taxon>Streptomycetaceae</taxon>
        <taxon>Streptomyces</taxon>
    </lineage>
</organism>
<keyword evidence="4" id="KW-1185">Reference proteome</keyword>
<accession>A0A9Q3VHR7</accession>
<sequence>MKLPRRYDDAGQAFPIYITVVAGLLFLAFAYLAVGQAAANRNGAQTAADAAALAAAQDTRDTLAGQWLDVVRDPTKWQDILDGRAAVLDGCPRADQLAAQNDAQMLGCDGQLSNLSYTVQVKTDKSVGESIVPGTENKHSTASAKAVIEPLCTFDLPGEHAGDAVLPGLTCKDRNWVLKPDDPAGLPEPKDLFDVHLAD</sequence>
<dbReference type="Proteomes" id="UP001108029">
    <property type="component" value="Unassembled WGS sequence"/>
</dbReference>
<comment type="caution">
    <text evidence="3">The sequence shown here is derived from an EMBL/GenBank/DDBJ whole genome shotgun (WGS) entry which is preliminary data.</text>
</comment>
<dbReference type="RefSeq" id="WP_232647704.1">
    <property type="nucleotide sequence ID" value="NZ_JAJSBI010000003.1"/>
</dbReference>
<keyword evidence="1" id="KW-0472">Membrane</keyword>
<keyword evidence="1" id="KW-1133">Transmembrane helix</keyword>